<evidence type="ECO:0000256" key="1">
    <source>
        <dbReference type="SAM" id="Phobius"/>
    </source>
</evidence>
<keyword evidence="1" id="KW-0472">Membrane</keyword>
<dbReference type="EMBL" id="ARYN01000037">
    <property type="protein sequence ID" value="ORL43566.1"/>
    <property type="molecule type" value="Genomic_DNA"/>
</dbReference>
<dbReference type="AlphaFoldDB" id="A0A1Y1SXS2"/>
<dbReference type="RefSeq" id="WP_084843483.1">
    <property type="nucleotide sequence ID" value="NZ_ARYN01000037.1"/>
</dbReference>
<reference evidence="2 3" key="1">
    <citation type="submission" date="2013-04" db="EMBL/GenBank/DDBJ databases">
        <title>Zunongwangia sp. 22II14-10F7 Genome Sequencing.</title>
        <authorList>
            <person name="Lai Q."/>
            <person name="Shao Z."/>
        </authorList>
    </citation>
    <scope>NUCLEOTIDE SEQUENCE [LARGE SCALE GENOMIC DNA]</scope>
    <source>
        <strain evidence="2 3">22II14-10F7</strain>
    </source>
</reference>
<feature type="transmembrane region" description="Helical" evidence="1">
    <location>
        <begin position="6"/>
        <end position="25"/>
    </location>
</feature>
<organism evidence="2 3">
    <name type="scientific">Zunongwangia atlantica 22II14-10F7</name>
    <dbReference type="NCBI Taxonomy" id="1185767"/>
    <lineage>
        <taxon>Bacteria</taxon>
        <taxon>Pseudomonadati</taxon>
        <taxon>Bacteroidota</taxon>
        <taxon>Flavobacteriia</taxon>
        <taxon>Flavobacteriales</taxon>
        <taxon>Flavobacteriaceae</taxon>
        <taxon>Zunongwangia</taxon>
    </lineage>
</organism>
<name>A0A1Y1SXS2_9FLAO</name>
<protein>
    <submittedName>
        <fullName evidence="2">Uncharacterized protein</fullName>
    </submittedName>
</protein>
<accession>A0A1Y1SXS2</accession>
<evidence type="ECO:0000313" key="2">
    <source>
        <dbReference type="EMBL" id="ORL43566.1"/>
    </source>
</evidence>
<keyword evidence="1" id="KW-0812">Transmembrane</keyword>
<comment type="caution">
    <text evidence="2">The sequence shown here is derived from an EMBL/GenBank/DDBJ whole genome shotgun (WGS) entry which is preliminary data.</text>
</comment>
<keyword evidence="1" id="KW-1133">Transmembrane helix</keyword>
<gene>
    <name evidence="2" type="ORF">IIF7_20146</name>
</gene>
<keyword evidence="3" id="KW-1185">Reference proteome</keyword>
<sequence length="152" mass="17729">MDVWNTLIGVALLILFIGPIAFAITTQKRKEKKKKETLINFAKTRGKNVNELEVLPILVLGVDSKRTSLFFTNDNIRINYIDLDQIADVRLSVLYTEDPKRHIEQISLCFLPKNIEEAEHKIIFYLESDENCIDPETDLYIAEQWRKRLVVH</sequence>
<dbReference type="Proteomes" id="UP000192746">
    <property type="component" value="Unassembled WGS sequence"/>
</dbReference>
<evidence type="ECO:0000313" key="3">
    <source>
        <dbReference type="Proteomes" id="UP000192746"/>
    </source>
</evidence>
<proteinExistence type="predicted"/>